<evidence type="ECO:0000313" key="2">
    <source>
        <dbReference type="EMBL" id="MPC29814.1"/>
    </source>
</evidence>
<comment type="caution">
    <text evidence="2">The sequence shown here is derived from an EMBL/GenBank/DDBJ whole genome shotgun (WGS) entry which is preliminary data.</text>
</comment>
<feature type="transmembrane region" description="Helical" evidence="1">
    <location>
        <begin position="89"/>
        <end position="109"/>
    </location>
</feature>
<gene>
    <name evidence="2" type="ORF">E2C01_023065</name>
</gene>
<proteinExistence type="predicted"/>
<keyword evidence="1" id="KW-0812">Transmembrane</keyword>
<organism evidence="2 3">
    <name type="scientific">Portunus trituberculatus</name>
    <name type="common">Swimming crab</name>
    <name type="synonym">Neptunus trituberculatus</name>
    <dbReference type="NCBI Taxonomy" id="210409"/>
    <lineage>
        <taxon>Eukaryota</taxon>
        <taxon>Metazoa</taxon>
        <taxon>Ecdysozoa</taxon>
        <taxon>Arthropoda</taxon>
        <taxon>Crustacea</taxon>
        <taxon>Multicrustacea</taxon>
        <taxon>Malacostraca</taxon>
        <taxon>Eumalacostraca</taxon>
        <taxon>Eucarida</taxon>
        <taxon>Decapoda</taxon>
        <taxon>Pleocyemata</taxon>
        <taxon>Brachyura</taxon>
        <taxon>Eubrachyura</taxon>
        <taxon>Portunoidea</taxon>
        <taxon>Portunidae</taxon>
        <taxon>Portuninae</taxon>
        <taxon>Portunus</taxon>
    </lineage>
</organism>
<accession>A0A5B7EAK0</accession>
<dbReference type="EMBL" id="VSRR010002140">
    <property type="protein sequence ID" value="MPC29814.1"/>
    <property type="molecule type" value="Genomic_DNA"/>
</dbReference>
<keyword evidence="3" id="KW-1185">Reference proteome</keyword>
<dbReference type="Proteomes" id="UP000324222">
    <property type="component" value="Unassembled WGS sequence"/>
</dbReference>
<keyword evidence="1" id="KW-0472">Membrane</keyword>
<evidence type="ECO:0000313" key="3">
    <source>
        <dbReference type="Proteomes" id="UP000324222"/>
    </source>
</evidence>
<sequence length="115" mass="12760">MWQHCPGDSHIWRPIMSGGVADQELLILQTKKLTLEIVVENFWHQFNWKVTSTGVDGDFTRSPNESGFMVNKRAMYEPGAVMVCSQKRACCVVSMGFAAIIAVALIVAFTKPGIN</sequence>
<protein>
    <submittedName>
        <fullName evidence="2">Uncharacterized protein</fullName>
    </submittedName>
</protein>
<dbReference type="OrthoDB" id="6750768at2759"/>
<reference evidence="2 3" key="1">
    <citation type="submission" date="2019-05" db="EMBL/GenBank/DDBJ databases">
        <title>Another draft genome of Portunus trituberculatus and its Hox gene families provides insights of decapod evolution.</title>
        <authorList>
            <person name="Jeong J.-H."/>
            <person name="Song I."/>
            <person name="Kim S."/>
            <person name="Choi T."/>
            <person name="Kim D."/>
            <person name="Ryu S."/>
            <person name="Kim W."/>
        </authorList>
    </citation>
    <scope>NUCLEOTIDE SEQUENCE [LARGE SCALE GENOMIC DNA]</scope>
    <source>
        <tissue evidence="2">Muscle</tissue>
    </source>
</reference>
<evidence type="ECO:0000256" key="1">
    <source>
        <dbReference type="SAM" id="Phobius"/>
    </source>
</evidence>
<keyword evidence="1" id="KW-1133">Transmembrane helix</keyword>
<dbReference type="AlphaFoldDB" id="A0A5B7EAK0"/>
<name>A0A5B7EAK0_PORTR</name>